<protein>
    <submittedName>
        <fullName evidence="2">Uncharacterized protein</fullName>
    </submittedName>
</protein>
<keyword evidence="1" id="KW-0812">Transmembrane</keyword>
<proteinExistence type="predicted"/>
<accession>A0AAV3AXG8</accession>
<keyword evidence="1" id="KW-0472">Membrane</keyword>
<dbReference type="PANTHER" id="PTHR16103">
    <property type="entry name" value="TRANSMEMBRANE PROTEIN 140"/>
    <property type="match status" value="1"/>
</dbReference>
<gene>
    <name evidence="2" type="ORF">GDO54_006383</name>
</gene>
<dbReference type="EMBL" id="DYDO01000002">
    <property type="protein sequence ID" value="DBA30393.1"/>
    <property type="molecule type" value="Genomic_DNA"/>
</dbReference>
<reference evidence="2" key="1">
    <citation type="thesis" date="2020" institute="ProQuest LLC" country="789 East Eisenhower Parkway, Ann Arbor, MI, USA">
        <title>Comparative Genomics and Chromosome Evolution.</title>
        <authorList>
            <person name="Mudd A.B."/>
        </authorList>
    </citation>
    <scope>NUCLEOTIDE SEQUENCE</scope>
    <source>
        <strain evidence="2">1538</strain>
        <tissue evidence="2">Blood</tissue>
    </source>
</reference>
<dbReference type="InterPro" id="IPR028038">
    <property type="entry name" value="TM140"/>
</dbReference>
<evidence type="ECO:0000313" key="3">
    <source>
        <dbReference type="Proteomes" id="UP001181693"/>
    </source>
</evidence>
<evidence type="ECO:0000313" key="2">
    <source>
        <dbReference type="EMBL" id="DBA30393.1"/>
    </source>
</evidence>
<feature type="transmembrane region" description="Helical" evidence="1">
    <location>
        <begin position="172"/>
        <end position="190"/>
    </location>
</feature>
<feature type="transmembrane region" description="Helical" evidence="1">
    <location>
        <begin position="140"/>
        <end position="160"/>
    </location>
</feature>
<dbReference type="Pfam" id="PF14985">
    <property type="entry name" value="TM140"/>
    <property type="match status" value="1"/>
</dbReference>
<comment type="caution">
    <text evidence="2">The sequence shown here is derived from an EMBL/GenBank/DDBJ whole genome shotgun (WGS) entry which is preliminary data.</text>
</comment>
<sequence>MSPVNPIDLVSALRGWRSRRKDVSPGPAGISRTRGKRRNKCAICALLVYALIFEGGDLVVSGCQKIGFYNYCLYNKTLGNCECIFDINDPSLAGRTSKHGFVLTNLLTYSSLVFLMMNILVMIFAQCLKEGDLWKFSLGLNCLSLVVLSIGMAIFVSVYWDLFNFSQVTPGFLAVLVALGGMSLLCWIIPHNISFAN</sequence>
<dbReference type="AlphaFoldDB" id="A0AAV3AXG8"/>
<evidence type="ECO:0000256" key="1">
    <source>
        <dbReference type="SAM" id="Phobius"/>
    </source>
</evidence>
<keyword evidence="1" id="KW-1133">Transmembrane helix</keyword>
<feature type="transmembrane region" description="Helical" evidence="1">
    <location>
        <begin position="41"/>
        <end position="60"/>
    </location>
</feature>
<dbReference type="PANTHER" id="PTHR16103:SF0">
    <property type="entry name" value="TRANSMEMBRANE PROTEIN 140"/>
    <property type="match status" value="1"/>
</dbReference>
<name>A0AAV3AXG8_PYXAD</name>
<dbReference type="Proteomes" id="UP001181693">
    <property type="component" value="Unassembled WGS sequence"/>
</dbReference>
<keyword evidence="3" id="KW-1185">Reference proteome</keyword>
<organism evidence="2 3">
    <name type="scientific">Pyxicephalus adspersus</name>
    <name type="common">African bullfrog</name>
    <dbReference type="NCBI Taxonomy" id="30357"/>
    <lineage>
        <taxon>Eukaryota</taxon>
        <taxon>Metazoa</taxon>
        <taxon>Chordata</taxon>
        <taxon>Craniata</taxon>
        <taxon>Vertebrata</taxon>
        <taxon>Euteleostomi</taxon>
        <taxon>Amphibia</taxon>
        <taxon>Batrachia</taxon>
        <taxon>Anura</taxon>
        <taxon>Neobatrachia</taxon>
        <taxon>Ranoidea</taxon>
        <taxon>Pyxicephalidae</taxon>
        <taxon>Pyxicephalinae</taxon>
        <taxon>Pyxicephalus</taxon>
    </lineage>
</organism>
<feature type="transmembrane region" description="Helical" evidence="1">
    <location>
        <begin position="106"/>
        <end position="128"/>
    </location>
</feature>